<organism evidence="1 2">
    <name type="scientific">Anthostomella pinea</name>
    <dbReference type="NCBI Taxonomy" id="933095"/>
    <lineage>
        <taxon>Eukaryota</taxon>
        <taxon>Fungi</taxon>
        <taxon>Dikarya</taxon>
        <taxon>Ascomycota</taxon>
        <taxon>Pezizomycotina</taxon>
        <taxon>Sordariomycetes</taxon>
        <taxon>Xylariomycetidae</taxon>
        <taxon>Xylariales</taxon>
        <taxon>Xylariaceae</taxon>
        <taxon>Anthostomella</taxon>
    </lineage>
</organism>
<dbReference type="Proteomes" id="UP001295740">
    <property type="component" value="Unassembled WGS sequence"/>
</dbReference>
<gene>
    <name evidence="1" type="ORF">KHLLAP_LOCUS750</name>
</gene>
<reference evidence="1" key="1">
    <citation type="submission" date="2023-10" db="EMBL/GenBank/DDBJ databases">
        <authorList>
            <person name="Hackl T."/>
        </authorList>
    </citation>
    <scope>NUCLEOTIDE SEQUENCE</scope>
</reference>
<keyword evidence="2" id="KW-1185">Reference proteome</keyword>
<protein>
    <submittedName>
        <fullName evidence="1">Uu.00g031350.m01.CDS01</fullName>
    </submittedName>
</protein>
<comment type="caution">
    <text evidence="1">The sequence shown here is derived from an EMBL/GenBank/DDBJ whole genome shotgun (WGS) entry which is preliminary data.</text>
</comment>
<name>A0AAI8YD28_9PEZI</name>
<accession>A0AAI8YD28</accession>
<dbReference type="EMBL" id="CAUWAG010000003">
    <property type="protein sequence ID" value="CAJ2500282.1"/>
    <property type="molecule type" value="Genomic_DNA"/>
</dbReference>
<dbReference type="AlphaFoldDB" id="A0AAI8YD28"/>
<evidence type="ECO:0000313" key="1">
    <source>
        <dbReference type="EMBL" id="CAJ2500282.1"/>
    </source>
</evidence>
<sequence length="79" mass="8783">MPLALWLADTNTAREWKSTVDEASSTALTSWKSSQLETWLTPDCRSRPSLVRGSGVFSTPVLLILRRPLQPAVTLLTTR</sequence>
<proteinExistence type="predicted"/>
<evidence type="ECO:0000313" key="2">
    <source>
        <dbReference type="Proteomes" id="UP001295740"/>
    </source>
</evidence>